<dbReference type="InterPro" id="IPR012341">
    <property type="entry name" value="6hp_glycosidase-like_sf"/>
</dbReference>
<gene>
    <name evidence="3" type="ORF">ATPR_2968</name>
</gene>
<dbReference type="Pfam" id="PF07221">
    <property type="entry name" value="GlcNAc_2-epim"/>
    <property type="match status" value="1"/>
</dbReference>
<dbReference type="InterPro" id="IPR010819">
    <property type="entry name" value="AGE/CE"/>
</dbReference>
<name>F7VHW9_9PROT</name>
<dbReference type="GO" id="GO:0016853">
    <property type="term" value="F:isomerase activity"/>
    <property type="evidence" value="ECO:0007669"/>
    <property type="project" value="UniProtKB-KW"/>
</dbReference>
<evidence type="ECO:0000256" key="1">
    <source>
        <dbReference type="ARBA" id="ARBA00008558"/>
    </source>
</evidence>
<evidence type="ECO:0000313" key="4">
    <source>
        <dbReference type="Proteomes" id="UP000004319"/>
    </source>
</evidence>
<reference evidence="3 4" key="1">
    <citation type="journal article" date="2011" name="Biochem. Biophys. Res. Commun.">
        <title>Increased number of Arginine-based salt bridges contributes to the thermotolerance of thermotolerant acetic acid bacteria, Acetobacter tropicalis SKU1100.</title>
        <authorList>
            <person name="Matsutani M."/>
            <person name="Hirakawa H."/>
            <person name="Nishikura M."/>
            <person name="Soemphol W."/>
            <person name="Ali I.A.I."/>
            <person name="Yakushi T."/>
            <person name="Matsushita K."/>
        </authorList>
    </citation>
    <scope>NUCLEOTIDE SEQUENCE [LARGE SCALE GENOMIC DNA]</scope>
    <source>
        <strain evidence="3 4">NBRC 101654</strain>
    </source>
</reference>
<dbReference type="SUPFAM" id="SSF48208">
    <property type="entry name" value="Six-hairpin glycosidases"/>
    <property type="match status" value="1"/>
</dbReference>
<dbReference type="InterPro" id="IPR008928">
    <property type="entry name" value="6-hairpin_glycosidase_sf"/>
</dbReference>
<keyword evidence="2" id="KW-0413">Isomerase</keyword>
<dbReference type="PANTHER" id="PTHR15108">
    <property type="entry name" value="N-ACYLGLUCOSAMINE-2-EPIMERASE"/>
    <property type="match status" value="1"/>
</dbReference>
<accession>F7VHW9</accession>
<protein>
    <submittedName>
        <fullName evidence="3">N-acylglucosamine 2-epimerase</fullName>
    </submittedName>
</protein>
<evidence type="ECO:0000313" key="3">
    <source>
        <dbReference type="EMBL" id="GAA09964.1"/>
    </source>
</evidence>
<organism evidence="3 4">
    <name type="scientific">Acetobacter tropicalis NBRC 101654</name>
    <dbReference type="NCBI Taxonomy" id="749388"/>
    <lineage>
        <taxon>Bacteria</taxon>
        <taxon>Pseudomonadati</taxon>
        <taxon>Pseudomonadota</taxon>
        <taxon>Alphaproteobacteria</taxon>
        <taxon>Acetobacterales</taxon>
        <taxon>Acetobacteraceae</taxon>
        <taxon>Acetobacter</taxon>
    </lineage>
</organism>
<dbReference type="EMBL" id="BABS01000144">
    <property type="protein sequence ID" value="GAA09964.1"/>
    <property type="molecule type" value="Genomic_DNA"/>
</dbReference>
<comment type="similarity">
    <text evidence="1">Belongs to the N-acylglucosamine 2-epimerase family.</text>
</comment>
<dbReference type="Proteomes" id="UP000004319">
    <property type="component" value="Unassembled WGS sequence"/>
</dbReference>
<proteinExistence type="inferred from homology"/>
<dbReference type="GO" id="GO:0005975">
    <property type="term" value="P:carbohydrate metabolic process"/>
    <property type="evidence" value="ECO:0007669"/>
    <property type="project" value="InterPro"/>
</dbReference>
<comment type="caution">
    <text evidence="3">The sequence shown here is derived from an EMBL/GenBank/DDBJ whole genome shotgun (WGS) entry which is preliminary data.</text>
</comment>
<evidence type="ECO:0000256" key="2">
    <source>
        <dbReference type="ARBA" id="ARBA00023235"/>
    </source>
</evidence>
<sequence length="427" mass="48328">MEVKLLMAEMLPSLMVPTSSWLRSTPHRYWLEYQGLRLLDFSKASRLNDGFGALDNQGKLVPDAQPDTTLTARMTHSYATAAIRGLPGCRMLATHGVQSLLGPLRDAEHEGWFGGLTNGRPTETQQRKQNYLHAFISLAASTAVVARLPGAAQLLEQATSVWETHFWSEEEGVFRESFQADWSCEEDYRGANSNMHSVEACMALADVTKNPVWRHRALRSAERFIHILARDSDYAVREHYDRNWTYLADYNRTRPTDDLRPYGLTPGHFVEWSHLLLKLEAALLRESGTAPAWLLTDSIALFDRGIAAGWSRNGRPGLLYTVNNDIEPAVENRPHWVQAEALTAAAALLKRTGNVKYETWYQTLWDYIDLYMFDRHNGGWFQELDGENRPSEVVYAGKADLYHAWQSTLTPLLPLSPSFATAVQALF</sequence>
<dbReference type="Gene3D" id="1.50.10.10">
    <property type="match status" value="1"/>
</dbReference>
<dbReference type="AlphaFoldDB" id="F7VHW9"/>